<gene>
    <name evidence="1" type="ORF">H310_01424</name>
</gene>
<dbReference type="EMBL" id="KI913953">
    <property type="protein sequence ID" value="ETW08942.1"/>
    <property type="molecule type" value="Genomic_DNA"/>
</dbReference>
<evidence type="ECO:0000313" key="1">
    <source>
        <dbReference type="EMBL" id="ETW08942.1"/>
    </source>
</evidence>
<dbReference type="RefSeq" id="XP_008862747.1">
    <property type="nucleotide sequence ID" value="XM_008864525.1"/>
</dbReference>
<reference evidence="1" key="1">
    <citation type="submission" date="2013-12" db="EMBL/GenBank/DDBJ databases">
        <title>The Genome Sequence of Aphanomyces invadans NJM9701.</title>
        <authorList>
            <consortium name="The Broad Institute Genomics Platform"/>
            <person name="Russ C."/>
            <person name="Tyler B."/>
            <person name="van West P."/>
            <person name="Dieguez-Uribeondo J."/>
            <person name="Young S.K."/>
            <person name="Zeng Q."/>
            <person name="Gargeya S."/>
            <person name="Fitzgerald M."/>
            <person name="Abouelleil A."/>
            <person name="Alvarado L."/>
            <person name="Chapman S.B."/>
            <person name="Gainer-Dewar J."/>
            <person name="Goldberg J."/>
            <person name="Griggs A."/>
            <person name="Gujja S."/>
            <person name="Hansen M."/>
            <person name="Howarth C."/>
            <person name="Imamovic A."/>
            <person name="Ireland A."/>
            <person name="Larimer J."/>
            <person name="McCowan C."/>
            <person name="Murphy C."/>
            <person name="Pearson M."/>
            <person name="Poon T.W."/>
            <person name="Priest M."/>
            <person name="Roberts A."/>
            <person name="Saif S."/>
            <person name="Shea T."/>
            <person name="Sykes S."/>
            <person name="Wortman J."/>
            <person name="Nusbaum C."/>
            <person name="Birren B."/>
        </authorList>
    </citation>
    <scope>NUCLEOTIDE SEQUENCE [LARGE SCALE GENOMIC DNA]</scope>
    <source>
        <strain evidence="1">NJM9701</strain>
    </source>
</reference>
<proteinExistence type="predicted"/>
<dbReference type="GeneID" id="20078474"/>
<protein>
    <submittedName>
        <fullName evidence="1">Uncharacterized protein</fullName>
    </submittedName>
</protein>
<accession>A0A024USR6</accession>
<name>A0A024USR6_9STRA</name>
<sequence length="113" mass="12564">MHAVYQITQYCRTSSQSNIAVEFTPHYSPSSPTTPLGCFIALSIPTTMYIVSYFELVLHDNGVFVSSRRRHACVRAHGCEEHVSLMMILHDSVHFMATVDSYVAAGQTHTSPS</sequence>
<dbReference type="VEuPathDB" id="FungiDB:H310_01424"/>
<dbReference type="AlphaFoldDB" id="A0A024USR6"/>
<organism evidence="1">
    <name type="scientific">Aphanomyces invadans</name>
    <dbReference type="NCBI Taxonomy" id="157072"/>
    <lineage>
        <taxon>Eukaryota</taxon>
        <taxon>Sar</taxon>
        <taxon>Stramenopiles</taxon>
        <taxon>Oomycota</taxon>
        <taxon>Saprolegniomycetes</taxon>
        <taxon>Saprolegniales</taxon>
        <taxon>Verrucalvaceae</taxon>
        <taxon>Aphanomyces</taxon>
    </lineage>
</organism>